<dbReference type="SUPFAM" id="SSF49303">
    <property type="entry name" value="beta-Galactosidase/glucuronidase domain"/>
    <property type="match status" value="1"/>
</dbReference>
<comment type="similarity">
    <text evidence="1">Belongs to the glycosyl hydrolase 2 family.</text>
</comment>
<dbReference type="InterPro" id="IPR000421">
    <property type="entry name" value="FA58C"/>
</dbReference>
<evidence type="ECO:0000313" key="5">
    <source>
        <dbReference type="EMBL" id="NMH86862.1"/>
    </source>
</evidence>
<keyword evidence="6" id="KW-1185">Reference proteome</keyword>
<dbReference type="Pfam" id="PF00703">
    <property type="entry name" value="Glyco_hydro_2"/>
    <property type="match status" value="1"/>
</dbReference>
<dbReference type="InterPro" id="IPR006102">
    <property type="entry name" value="Ig-like_GH2"/>
</dbReference>
<dbReference type="Gene3D" id="2.60.40.10">
    <property type="entry name" value="Immunoglobulins"/>
    <property type="match status" value="2"/>
</dbReference>
<accession>A0ABX1RTJ0</accession>
<evidence type="ECO:0000256" key="1">
    <source>
        <dbReference type="ARBA" id="ARBA00007401"/>
    </source>
</evidence>
<dbReference type="InterPro" id="IPR006101">
    <property type="entry name" value="Glyco_hydro_2"/>
</dbReference>
<dbReference type="Pfam" id="PF00754">
    <property type="entry name" value="F5_F8_type_C"/>
    <property type="match status" value="1"/>
</dbReference>
<dbReference type="EMBL" id="JABBHF010000002">
    <property type="protein sequence ID" value="NMH86862.1"/>
    <property type="molecule type" value="Genomic_DNA"/>
</dbReference>
<comment type="caution">
    <text evidence="5">The sequence shown here is derived from an EMBL/GenBank/DDBJ whole genome shotgun (WGS) entry which is preliminary data.</text>
</comment>
<dbReference type="Gene3D" id="2.60.120.260">
    <property type="entry name" value="Galactose-binding domain-like"/>
    <property type="match status" value="2"/>
</dbReference>
<gene>
    <name evidence="5" type="ORF">HHX25_05055</name>
</gene>
<evidence type="ECO:0000313" key="6">
    <source>
        <dbReference type="Proteomes" id="UP000746690"/>
    </source>
</evidence>
<dbReference type="PANTHER" id="PTHR42732">
    <property type="entry name" value="BETA-GALACTOSIDASE"/>
    <property type="match status" value="1"/>
</dbReference>
<dbReference type="InterPro" id="IPR006104">
    <property type="entry name" value="Glyco_hydro_2_N"/>
</dbReference>
<proteinExistence type="inferred from homology"/>
<dbReference type="InterPro" id="IPR036156">
    <property type="entry name" value="Beta-gal/glucu_dom_sf"/>
</dbReference>
<dbReference type="Gene3D" id="3.20.20.80">
    <property type="entry name" value="Glycosidases"/>
    <property type="match status" value="1"/>
</dbReference>
<protein>
    <submittedName>
        <fullName evidence="5">DUF4982 domain-containing protein</fullName>
    </submittedName>
</protein>
<evidence type="ECO:0000256" key="2">
    <source>
        <dbReference type="ARBA" id="ARBA00022801"/>
    </source>
</evidence>
<dbReference type="InterPro" id="IPR008979">
    <property type="entry name" value="Galactose-bd-like_sf"/>
</dbReference>
<evidence type="ECO:0000256" key="3">
    <source>
        <dbReference type="ARBA" id="ARBA00023295"/>
    </source>
</evidence>
<keyword evidence="2" id="KW-0378">Hydrolase</keyword>
<dbReference type="InterPro" id="IPR032311">
    <property type="entry name" value="DUF4982"/>
</dbReference>
<dbReference type="Pfam" id="PF16355">
    <property type="entry name" value="DUF4982"/>
    <property type="match status" value="1"/>
</dbReference>
<dbReference type="PRINTS" id="PR00132">
    <property type="entry name" value="GLHYDRLASE2"/>
</dbReference>
<dbReference type="InterPro" id="IPR006103">
    <property type="entry name" value="Glyco_hydro_2_cat"/>
</dbReference>
<reference evidence="5 6" key="1">
    <citation type="submission" date="2020-04" db="EMBL/GenBank/DDBJ databases">
        <title>A Flavivirga sp. nov.</title>
        <authorList>
            <person name="Sun X."/>
        </authorList>
    </citation>
    <scope>NUCLEOTIDE SEQUENCE [LARGE SCALE GENOMIC DNA]</scope>
    <source>
        <strain evidence="5 6">Y03</strain>
    </source>
</reference>
<dbReference type="InterPro" id="IPR017853">
    <property type="entry name" value="GH"/>
</dbReference>
<sequence length="827" mass="94772">MKIKIFLVLFILLVSKIEAQNIAYPKPRNHWVNSNLVNKDWLYLEVDSETIPAENDTRYQSIDLPHTWNSKDVLQTKDYRRAGSWYRKHLYFDTEELDTRKFLRFNAAGQEAKVYVNKESLMHHMGGYSAFTVDLTKHLKKGKNTIDVWVSNAPNASLAPISGDFNFYGGLYRSVELISAPKVSFSRNYYGGPGFRIWGSEVSSNKANINLKAILDNFSDKTTHVTIKAIIKNKKGKVVSKGTLDIKLNSGKSISANVPMSLMSNPELWSPETPYLYDVDIKLFEKNKKLDAVSTKLGVRWYEFTVDKGFFLNGKPYKLKGANRHQDYFAKGNALTPETHLNDIKLMKEVGVNWLRLAHYQQDDYMLQLCDELGILVWEEIPYVNNTPKNKDFEGNLHTMMKELIEQHYNHPSIILWGMGNETWMSDRGDGKASNYDIVKGLNALIHREDSTRKTVFVNGDNNKPIDFGVVFIPDVFGFNLYRGWYRGEYNSLTERLNELHKLAPNVPLILSEFGVGSDERVHTENPQKQDFSIEYHNDYLESHLEQIDKLNWLCGVNYWAFADFGAAHRGDTKPHINQKGLVTFNRKKKDAFYLLKSKWSKEPVVYIESPFWTERSGNSRKDIRVFSNMKEVELFLNGKSLGKQNNTFVWTLTLNKGKNTLKAIGNTNGTKREHQFVVNYKKNRAKYAISASSEDGGHNAKHAIDGNLKTKWQSGNSSEIIIDLKKISLVNGVKIAFDENELKTYNLNIEGSVDKKTWMSLLSGKSNKRAPINTFLFKKQQEIQYIKILAKGNNKDAINSYLEIIPITTFEKAEKNLYEIIGAGGR</sequence>
<dbReference type="PROSITE" id="PS50022">
    <property type="entry name" value="FA58C_3"/>
    <property type="match status" value="1"/>
</dbReference>
<dbReference type="Pfam" id="PF02837">
    <property type="entry name" value="Glyco_hydro_2_N"/>
    <property type="match status" value="1"/>
</dbReference>
<dbReference type="Proteomes" id="UP000746690">
    <property type="component" value="Unassembled WGS sequence"/>
</dbReference>
<dbReference type="PANTHER" id="PTHR42732:SF1">
    <property type="entry name" value="BETA-MANNOSIDASE"/>
    <property type="match status" value="1"/>
</dbReference>
<dbReference type="SUPFAM" id="SSF51445">
    <property type="entry name" value="(Trans)glycosidases"/>
    <property type="match status" value="1"/>
</dbReference>
<dbReference type="InterPro" id="IPR051913">
    <property type="entry name" value="GH2_Domain-Containing"/>
</dbReference>
<name>A0ABX1RTJ0_9FLAO</name>
<dbReference type="InterPro" id="IPR013783">
    <property type="entry name" value="Ig-like_fold"/>
</dbReference>
<feature type="domain" description="F5/8 type C" evidence="4">
    <location>
        <begin position="674"/>
        <end position="808"/>
    </location>
</feature>
<evidence type="ECO:0000259" key="4">
    <source>
        <dbReference type="PROSITE" id="PS50022"/>
    </source>
</evidence>
<organism evidence="5 6">
    <name type="scientific">Flavivirga algicola</name>
    <dbReference type="NCBI Taxonomy" id="2729136"/>
    <lineage>
        <taxon>Bacteria</taxon>
        <taxon>Pseudomonadati</taxon>
        <taxon>Bacteroidota</taxon>
        <taxon>Flavobacteriia</taxon>
        <taxon>Flavobacteriales</taxon>
        <taxon>Flavobacteriaceae</taxon>
        <taxon>Flavivirga</taxon>
    </lineage>
</organism>
<dbReference type="Pfam" id="PF02836">
    <property type="entry name" value="Glyco_hydro_2_C"/>
    <property type="match status" value="1"/>
</dbReference>
<dbReference type="SUPFAM" id="SSF49785">
    <property type="entry name" value="Galactose-binding domain-like"/>
    <property type="match status" value="2"/>
</dbReference>
<dbReference type="RefSeq" id="WP_169670802.1">
    <property type="nucleotide sequence ID" value="NZ_JABBHF010000002.1"/>
</dbReference>
<keyword evidence="3" id="KW-0326">Glycosidase</keyword>